<evidence type="ECO:0000313" key="1">
    <source>
        <dbReference type="EMBL" id="WLP85285.1"/>
    </source>
</evidence>
<dbReference type="EMBL" id="CP132191">
    <property type="protein sequence ID" value="WLP85285.1"/>
    <property type="molecule type" value="Genomic_DNA"/>
</dbReference>
<proteinExistence type="predicted"/>
<sequence length="116" mass="13851">MSILNLDDVVRLGEDHYIEFRSHKYAIDTSLKSVMRLQKFMEENQEATTLQDFTGKGEQFLRIFFKYKDQADDFIKLVQHTLLNPKQQDAVVYQVFTFWSEHTLPQQETEQTNEKK</sequence>
<name>A0ABY9H9M1_9MOLU</name>
<accession>A0ABY9H9M1</accession>
<organism evidence="1 2">
    <name type="scientific">Mycoplasma seminis</name>
    <dbReference type="NCBI Taxonomy" id="512749"/>
    <lineage>
        <taxon>Bacteria</taxon>
        <taxon>Bacillati</taxon>
        <taxon>Mycoplasmatota</taxon>
        <taxon>Mollicutes</taxon>
        <taxon>Mycoplasmataceae</taxon>
        <taxon>Mycoplasma</taxon>
    </lineage>
</organism>
<evidence type="ECO:0000313" key="2">
    <source>
        <dbReference type="Proteomes" id="UP001237011"/>
    </source>
</evidence>
<gene>
    <name evidence="1" type="ORF">Q8852_03100</name>
</gene>
<protein>
    <submittedName>
        <fullName evidence="1">Uncharacterized protein</fullName>
    </submittedName>
</protein>
<reference evidence="1" key="1">
    <citation type="submission" date="2023-08" db="EMBL/GenBank/DDBJ databases">
        <title>Complete genome sequence of Mycoplasma seminis 2200.</title>
        <authorList>
            <person name="Spergser J."/>
        </authorList>
    </citation>
    <scope>NUCLEOTIDE SEQUENCE [LARGE SCALE GENOMIC DNA]</scope>
    <source>
        <strain evidence="1">2200</strain>
    </source>
</reference>
<dbReference type="Proteomes" id="UP001237011">
    <property type="component" value="Chromosome"/>
</dbReference>
<dbReference type="RefSeq" id="WP_305937721.1">
    <property type="nucleotide sequence ID" value="NZ_CP132191.1"/>
</dbReference>
<keyword evidence="2" id="KW-1185">Reference proteome</keyword>